<comment type="caution">
    <text evidence="4">The sequence shown here is derived from an EMBL/GenBank/DDBJ whole genome shotgun (WGS) entry which is preliminary data.</text>
</comment>
<dbReference type="InterPro" id="IPR007492">
    <property type="entry name" value="LytTR_DNA-bd_dom"/>
</dbReference>
<gene>
    <name evidence="4" type="ORF">OJ996_13295</name>
</gene>
<name>A0ABT3G3Y7_9BACT</name>
<dbReference type="Pfam" id="PF04397">
    <property type="entry name" value="LytTR"/>
    <property type="match status" value="1"/>
</dbReference>
<dbReference type="EMBL" id="JAPDDR010000006">
    <property type="protein sequence ID" value="MCW1914558.1"/>
    <property type="molecule type" value="Genomic_DNA"/>
</dbReference>
<dbReference type="GO" id="GO:0003677">
    <property type="term" value="F:DNA binding"/>
    <property type="evidence" value="ECO:0007669"/>
    <property type="project" value="UniProtKB-KW"/>
</dbReference>
<dbReference type="Proteomes" id="UP001165653">
    <property type="component" value="Unassembled WGS sequence"/>
</dbReference>
<dbReference type="InterPro" id="IPR046947">
    <property type="entry name" value="LytR-like"/>
</dbReference>
<dbReference type="SUPFAM" id="SSF52172">
    <property type="entry name" value="CheY-like"/>
    <property type="match status" value="1"/>
</dbReference>
<evidence type="ECO:0000259" key="3">
    <source>
        <dbReference type="PROSITE" id="PS50930"/>
    </source>
</evidence>
<evidence type="ECO:0000313" key="5">
    <source>
        <dbReference type="Proteomes" id="UP001165653"/>
    </source>
</evidence>
<keyword evidence="1" id="KW-0597">Phosphoprotein</keyword>
<dbReference type="PANTHER" id="PTHR37299:SF1">
    <property type="entry name" value="STAGE 0 SPORULATION PROTEIN A HOMOLOG"/>
    <property type="match status" value="1"/>
</dbReference>
<feature type="domain" description="HTH LytTR-type" evidence="3">
    <location>
        <begin position="135"/>
        <end position="230"/>
    </location>
</feature>
<feature type="modified residue" description="4-aspartylphosphate" evidence="1">
    <location>
        <position position="53"/>
    </location>
</feature>
<dbReference type="SMART" id="SM00448">
    <property type="entry name" value="REC"/>
    <property type="match status" value="1"/>
</dbReference>
<dbReference type="InterPro" id="IPR001789">
    <property type="entry name" value="Sig_transdc_resp-reg_receiver"/>
</dbReference>
<feature type="domain" description="Response regulatory" evidence="2">
    <location>
        <begin position="2"/>
        <end position="114"/>
    </location>
</feature>
<evidence type="ECO:0000256" key="1">
    <source>
        <dbReference type="PROSITE-ProRule" id="PRU00169"/>
    </source>
</evidence>
<evidence type="ECO:0000259" key="2">
    <source>
        <dbReference type="PROSITE" id="PS50110"/>
    </source>
</evidence>
<dbReference type="PROSITE" id="PS50110">
    <property type="entry name" value="RESPONSE_REGULATORY"/>
    <property type="match status" value="1"/>
</dbReference>
<dbReference type="SMART" id="SM00850">
    <property type="entry name" value="LytTR"/>
    <property type="match status" value="1"/>
</dbReference>
<dbReference type="Gene3D" id="2.40.50.1020">
    <property type="entry name" value="LytTr DNA-binding domain"/>
    <property type="match status" value="1"/>
</dbReference>
<protein>
    <submittedName>
        <fullName evidence="4">LytTR family DNA-binding domain-containing protein</fullName>
    </submittedName>
</protein>
<sequence>MNLLIVDDEPLARAELLRLCGELLPGFRSTEASNLAEARSALLRESFDGVLLDMELGGYSGLDLIPDAKASGTPVVISTAHERFAVDAYDADVVDYLLKPVEVPRLFRAITKLSKMQKQQGDELVLLSDQCNCWPVKPSSILLVEAEGSYCKVLFTDRKELTVSRSLKEMEQMLATHSFIRANRGQMVNLNLIKVIHRQSSGRLVAELEGHEDIEFSRRQAQAFRSKFSL</sequence>
<dbReference type="PANTHER" id="PTHR37299">
    <property type="entry name" value="TRANSCRIPTIONAL REGULATOR-RELATED"/>
    <property type="match status" value="1"/>
</dbReference>
<keyword evidence="4" id="KW-0238">DNA-binding</keyword>
<reference evidence="4" key="1">
    <citation type="submission" date="2022-10" db="EMBL/GenBank/DDBJ databases">
        <title>Luteolibacter sp. GHJ8, whole genome shotgun sequencing project.</title>
        <authorList>
            <person name="Zhao G."/>
            <person name="Shen L."/>
        </authorList>
    </citation>
    <scope>NUCLEOTIDE SEQUENCE</scope>
    <source>
        <strain evidence="4">GHJ8</strain>
    </source>
</reference>
<dbReference type="Gene3D" id="3.40.50.2300">
    <property type="match status" value="1"/>
</dbReference>
<dbReference type="PROSITE" id="PS50930">
    <property type="entry name" value="HTH_LYTTR"/>
    <property type="match status" value="1"/>
</dbReference>
<organism evidence="4 5">
    <name type="scientific">Luteolibacter rhizosphaerae</name>
    <dbReference type="NCBI Taxonomy" id="2989719"/>
    <lineage>
        <taxon>Bacteria</taxon>
        <taxon>Pseudomonadati</taxon>
        <taxon>Verrucomicrobiota</taxon>
        <taxon>Verrucomicrobiia</taxon>
        <taxon>Verrucomicrobiales</taxon>
        <taxon>Verrucomicrobiaceae</taxon>
        <taxon>Luteolibacter</taxon>
    </lineage>
</organism>
<accession>A0ABT3G3Y7</accession>
<dbReference type="InterPro" id="IPR011006">
    <property type="entry name" value="CheY-like_superfamily"/>
</dbReference>
<evidence type="ECO:0000313" key="4">
    <source>
        <dbReference type="EMBL" id="MCW1914558.1"/>
    </source>
</evidence>
<proteinExistence type="predicted"/>
<keyword evidence="5" id="KW-1185">Reference proteome</keyword>
<dbReference type="Pfam" id="PF00072">
    <property type="entry name" value="Response_reg"/>
    <property type="match status" value="1"/>
</dbReference>
<dbReference type="RefSeq" id="WP_264514091.1">
    <property type="nucleotide sequence ID" value="NZ_JAPDDR010000006.1"/>
</dbReference>